<name>A0ABU2R9L8_9ACTN</name>
<reference evidence="3" key="1">
    <citation type="submission" date="2023-07" db="EMBL/GenBank/DDBJ databases">
        <title>30 novel species of actinomycetes from the DSMZ collection.</title>
        <authorList>
            <person name="Nouioui I."/>
        </authorList>
    </citation>
    <scope>NUCLEOTIDE SEQUENCE [LARGE SCALE GENOMIC DNA]</scope>
    <source>
        <strain evidence="3">DSM 41979</strain>
    </source>
</reference>
<dbReference type="Proteomes" id="UP001183610">
    <property type="component" value="Unassembled WGS sequence"/>
</dbReference>
<dbReference type="EMBL" id="JAVRET010000103">
    <property type="protein sequence ID" value="MDT0412951.1"/>
    <property type="molecule type" value="Genomic_DNA"/>
</dbReference>
<evidence type="ECO:0000313" key="2">
    <source>
        <dbReference type="EMBL" id="MDT0412951.1"/>
    </source>
</evidence>
<protein>
    <recommendedName>
        <fullName evidence="4">Terminase small subunit</fullName>
    </recommendedName>
</protein>
<keyword evidence="3" id="KW-1185">Reference proteome</keyword>
<evidence type="ECO:0008006" key="4">
    <source>
        <dbReference type="Google" id="ProtNLM"/>
    </source>
</evidence>
<dbReference type="RefSeq" id="WP_009067635.1">
    <property type="nucleotide sequence ID" value="NZ_JAVRET010000103.1"/>
</dbReference>
<feature type="region of interest" description="Disordered" evidence="1">
    <location>
        <begin position="91"/>
        <end position="110"/>
    </location>
</feature>
<accession>A0ABU2R9L8</accession>
<comment type="caution">
    <text evidence="2">The sequence shown here is derived from an EMBL/GenBank/DDBJ whole genome shotgun (WGS) entry which is preliminary data.</text>
</comment>
<evidence type="ECO:0000313" key="3">
    <source>
        <dbReference type="Proteomes" id="UP001183610"/>
    </source>
</evidence>
<proteinExistence type="predicted"/>
<evidence type="ECO:0000256" key="1">
    <source>
        <dbReference type="SAM" id="MobiDB-lite"/>
    </source>
</evidence>
<gene>
    <name evidence="2" type="ORF">RM698_28390</name>
</gene>
<organism evidence="2 3">
    <name type="scientific">Streptomyces evansiae</name>
    <dbReference type="NCBI Taxonomy" id="3075535"/>
    <lineage>
        <taxon>Bacteria</taxon>
        <taxon>Bacillati</taxon>
        <taxon>Actinomycetota</taxon>
        <taxon>Actinomycetes</taxon>
        <taxon>Kitasatosporales</taxon>
        <taxon>Streptomycetaceae</taxon>
        <taxon>Streptomyces</taxon>
    </lineage>
</organism>
<sequence length="110" mass="12451">MAAEEAKPKVDNPDRLRLEGLRQALVNERTDFVLAFELAEKDIDKGDATAALAWVGDTAERWHGEVAGHRTKVRERIDAVLEDLRRRINSMPAQVTPEEASAMSRNRRML</sequence>